<dbReference type="PANTHER" id="PTHR33463">
    <property type="entry name" value="NB-ARC DOMAIN-CONTAINING PROTEIN-RELATED"/>
    <property type="match status" value="1"/>
</dbReference>
<protein>
    <recommendedName>
        <fullName evidence="3">NB-ARC domain-containing protein</fullName>
    </recommendedName>
</protein>
<dbReference type="SUPFAM" id="SSF52540">
    <property type="entry name" value="P-loop containing nucleoside triphosphate hydrolases"/>
    <property type="match status" value="1"/>
</dbReference>
<evidence type="ECO:0000256" key="2">
    <source>
        <dbReference type="SAM" id="Coils"/>
    </source>
</evidence>
<name>A0A9Q0VNV8_SALVM</name>
<dbReference type="AlphaFoldDB" id="A0A9Q0VNV8"/>
<evidence type="ECO:0000313" key="5">
    <source>
        <dbReference type="Proteomes" id="UP001151529"/>
    </source>
</evidence>
<gene>
    <name evidence="4" type="ORF">OIU85_002685</name>
</gene>
<keyword evidence="1" id="KW-0611">Plant defense</keyword>
<keyword evidence="5" id="KW-1185">Reference proteome</keyword>
<dbReference type="InterPro" id="IPR050905">
    <property type="entry name" value="Plant_NBS-LRR"/>
</dbReference>
<reference evidence="4" key="1">
    <citation type="submission" date="2022-11" db="EMBL/GenBank/DDBJ databases">
        <authorList>
            <person name="Hyden B.L."/>
            <person name="Feng K."/>
            <person name="Yates T."/>
            <person name="Jawdy S."/>
            <person name="Smart L.B."/>
            <person name="Muchero W."/>
        </authorList>
    </citation>
    <scope>NUCLEOTIDE SEQUENCE</scope>
    <source>
        <tissue evidence="4">Shoot tip</tissue>
    </source>
</reference>
<reference evidence="4" key="2">
    <citation type="journal article" date="2023" name="Int. J. Mol. Sci.">
        <title>De Novo Assembly and Annotation of 11 Diverse Shrub Willow (Salix) Genomes Reveals Novel Gene Organization in Sex-Linked Regions.</title>
        <authorList>
            <person name="Hyden B."/>
            <person name="Feng K."/>
            <person name="Yates T.B."/>
            <person name="Jawdy S."/>
            <person name="Cereghino C."/>
            <person name="Smart L.B."/>
            <person name="Muchero W."/>
        </authorList>
    </citation>
    <scope>NUCLEOTIDE SEQUENCE [LARGE SCALE GENOMIC DNA]</scope>
    <source>
        <tissue evidence="4">Shoot tip</tissue>
    </source>
</reference>
<dbReference type="EMBL" id="JAPFFL010000001">
    <property type="protein sequence ID" value="KAJ6752281.1"/>
    <property type="molecule type" value="Genomic_DNA"/>
</dbReference>
<dbReference type="Proteomes" id="UP001151529">
    <property type="component" value="Chromosome 16"/>
</dbReference>
<evidence type="ECO:0000256" key="1">
    <source>
        <dbReference type="ARBA" id="ARBA00022821"/>
    </source>
</evidence>
<keyword evidence="2" id="KW-0175">Coiled coil</keyword>
<dbReference type="OrthoDB" id="786439at2759"/>
<feature type="domain" description="NB-ARC" evidence="3">
    <location>
        <begin position="193"/>
        <end position="247"/>
    </location>
</feature>
<dbReference type="InterPro" id="IPR002182">
    <property type="entry name" value="NB-ARC"/>
</dbReference>
<comment type="caution">
    <text evidence="4">The sequence shown here is derived from an EMBL/GenBank/DDBJ whole genome shotgun (WGS) entry which is preliminary data.</text>
</comment>
<dbReference type="Gene3D" id="3.40.50.300">
    <property type="entry name" value="P-loop containing nucleotide triphosphate hydrolases"/>
    <property type="match status" value="1"/>
</dbReference>
<proteinExistence type="predicted"/>
<dbReference type="InterPro" id="IPR027417">
    <property type="entry name" value="P-loop_NTPase"/>
</dbReference>
<organism evidence="4 5">
    <name type="scientific">Salix viminalis</name>
    <name type="common">Common osier</name>
    <name type="synonym">Basket willow</name>
    <dbReference type="NCBI Taxonomy" id="40686"/>
    <lineage>
        <taxon>Eukaryota</taxon>
        <taxon>Viridiplantae</taxon>
        <taxon>Streptophyta</taxon>
        <taxon>Embryophyta</taxon>
        <taxon>Tracheophyta</taxon>
        <taxon>Spermatophyta</taxon>
        <taxon>Magnoliopsida</taxon>
        <taxon>eudicotyledons</taxon>
        <taxon>Gunneridae</taxon>
        <taxon>Pentapetalae</taxon>
        <taxon>rosids</taxon>
        <taxon>fabids</taxon>
        <taxon>Malpighiales</taxon>
        <taxon>Salicaceae</taxon>
        <taxon>Saliceae</taxon>
        <taxon>Salix</taxon>
    </lineage>
</organism>
<sequence>MAIESVGGSLVSMIAGLLAEPVKKQFQYMFCFDDFVQEFSDQVMSLALELHRVQHAVDVAKRNADEIESDVIKWLKDAKEALALCGLQDAVDGATKNAEEIKIDVNKWLEDAKNEMEGVNRLENENGINGKCFPWCPKWIHQFKLSKALEKKTETLRKLEKKSEQFENVVHKVPLQDIGLLLSKKFTRSKSFEEAFEQIMKALKDDNVNMIGLYGMGGVGKTSLVEEVHRRAKETQLFDEVLLATVS</sequence>
<dbReference type="PANTHER" id="PTHR33463:SF135">
    <property type="entry name" value="RESISTANCE PROTEIN RPS2, PUTATIVE-RELATED"/>
    <property type="match status" value="1"/>
</dbReference>
<evidence type="ECO:0000313" key="4">
    <source>
        <dbReference type="EMBL" id="KAJ6752281.1"/>
    </source>
</evidence>
<dbReference type="Pfam" id="PF00931">
    <property type="entry name" value="NB-ARC"/>
    <property type="match status" value="1"/>
</dbReference>
<dbReference type="GO" id="GO:0043531">
    <property type="term" value="F:ADP binding"/>
    <property type="evidence" value="ECO:0007669"/>
    <property type="project" value="InterPro"/>
</dbReference>
<feature type="coiled-coil region" evidence="2">
    <location>
        <begin position="105"/>
        <end position="169"/>
    </location>
</feature>
<evidence type="ECO:0000259" key="3">
    <source>
        <dbReference type="Pfam" id="PF00931"/>
    </source>
</evidence>
<accession>A0A9Q0VNV8</accession>